<evidence type="ECO:0000313" key="2">
    <source>
        <dbReference type="WBParaSite" id="ES5_v2.g30405.t1"/>
    </source>
</evidence>
<organism evidence="1 2">
    <name type="scientific">Panagrolaimus sp. ES5</name>
    <dbReference type="NCBI Taxonomy" id="591445"/>
    <lineage>
        <taxon>Eukaryota</taxon>
        <taxon>Metazoa</taxon>
        <taxon>Ecdysozoa</taxon>
        <taxon>Nematoda</taxon>
        <taxon>Chromadorea</taxon>
        <taxon>Rhabditida</taxon>
        <taxon>Tylenchina</taxon>
        <taxon>Panagrolaimomorpha</taxon>
        <taxon>Panagrolaimoidea</taxon>
        <taxon>Panagrolaimidae</taxon>
        <taxon>Panagrolaimus</taxon>
    </lineage>
</organism>
<reference evidence="2" key="1">
    <citation type="submission" date="2022-11" db="UniProtKB">
        <authorList>
            <consortium name="WormBaseParasite"/>
        </authorList>
    </citation>
    <scope>IDENTIFICATION</scope>
</reference>
<proteinExistence type="predicted"/>
<evidence type="ECO:0000313" key="1">
    <source>
        <dbReference type="Proteomes" id="UP000887579"/>
    </source>
</evidence>
<dbReference type="Proteomes" id="UP000887579">
    <property type="component" value="Unplaced"/>
</dbReference>
<name>A0AC34GLB9_9BILA</name>
<protein>
    <submittedName>
        <fullName evidence="2">Uncharacterized protein</fullName>
    </submittedName>
</protein>
<sequence length="165" mass="19403">TSNTTQLKVKQRRNRCRHRTSPKETESSSVHGKSNVNGMIKCFEPVRRGLKRTYFNSNNVLARGSTINNEYVFQNALGLKKRYLSNSPADIDSNWRNRDSVRHGYRTRERNEYSNTLGNSKANKKNDFRDRKRNVDVEKPERPSSNRQRRDQRTIARTLFLSRRG</sequence>
<dbReference type="WBParaSite" id="ES5_v2.g30405.t1">
    <property type="protein sequence ID" value="ES5_v2.g30405.t1"/>
    <property type="gene ID" value="ES5_v2.g30405"/>
</dbReference>
<accession>A0AC34GLB9</accession>